<dbReference type="EMBL" id="JALLPB020000272">
    <property type="protein sequence ID" value="KAL3811248.1"/>
    <property type="molecule type" value="Genomic_DNA"/>
</dbReference>
<protein>
    <submittedName>
        <fullName evidence="2">Uncharacterized protein</fullName>
    </submittedName>
</protein>
<name>A0ABD3RE08_9STRA</name>
<evidence type="ECO:0000256" key="1">
    <source>
        <dbReference type="SAM" id="MobiDB-lite"/>
    </source>
</evidence>
<feature type="compositionally biased region" description="Polar residues" evidence="1">
    <location>
        <begin position="67"/>
        <end position="76"/>
    </location>
</feature>
<reference evidence="2 3" key="1">
    <citation type="submission" date="2024-10" db="EMBL/GenBank/DDBJ databases">
        <title>Updated reference genomes for cyclostephanoid diatoms.</title>
        <authorList>
            <person name="Roberts W.R."/>
            <person name="Alverson A.J."/>
        </authorList>
    </citation>
    <scope>NUCLEOTIDE SEQUENCE [LARGE SCALE GENOMIC DNA]</scope>
    <source>
        <strain evidence="2 3">AJA228-03</strain>
    </source>
</reference>
<comment type="caution">
    <text evidence="2">The sequence shown here is derived from an EMBL/GenBank/DDBJ whole genome shotgun (WGS) entry which is preliminary data.</text>
</comment>
<sequence length="839" mass="89662">MTAAAADDLVLRPFRRSRDIRHAYLDRTRRILSALDDHAASSPGGTVLALPDIVDNDDEDDDDAPRKSSSSTTMTSHYVLRPPTKNEYDALFDPTRCGNRPVNENDVVDGGSGASTAIYIMYLARPGCDNDTDASDALIAQYRNNRLGGRVVLGVRIDRTNTSSSSVPATAPSSSSSSSSSSPGATAMLGDVIGVTNNGLVRDSILEPGCSVHANVEISDTHVMSRASVIGCGTISCPTSDVKSSREVCNFDMRDGSMDVEFGPEAGGGRVCNIKVECTMIDVCRVLNMDAHGGDGARTRPSLLLDPTSMIPTNEYDRSGGGGGVGGVGDDEAHDATTNIMNVLCPHSSVRHTPRVRHVHLLPHSSIDSATSVISSILLPRSSVRDGSTAMNALLQWNSNVTSNSDVRRVVLMERAEVGPHSLTANSAYGPDSHVSGGEVHCTLFGPNANSHHQSLLIGILWPLGRGNVGYGSNVGSNHTGRIPDQETSVGEGTFWGLGCVIKFPVDLTSAPYSIIAAGVQLPPQRITFPFSLITDGPGGMNQLSPGWLLHYSPYTIARSEVKFANRRTARRHDFYTGWKILRAGVMDMISDARDALVHAGNGRDARSSSSSAVGGDAKKIPPYRTDRAIVGLGANQLTEQGRLIGIRAYNAALQRYALRGLLDRLVKLAIDTKGSLIATEALRRVGLGGGIPSATAAVVVAPTTKPTVNWPVLPWNEASHSNDNESWEHQRRTLLRELPTILLGVGGDDGNAINGDDVVLSALLRKCVELETDHAKRVYDSKSRDDVRGAATVPGYGDVHINAERDPVVLMTRKEADDVRRDVRMVEDSLVGIARSRL</sequence>
<dbReference type="AlphaFoldDB" id="A0ABD3RE08"/>
<organism evidence="2 3">
    <name type="scientific">Cyclostephanos tholiformis</name>
    <dbReference type="NCBI Taxonomy" id="382380"/>
    <lineage>
        <taxon>Eukaryota</taxon>
        <taxon>Sar</taxon>
        <taxon>Stramenopiles</taxon>
        <taxon>Ochrophyta</taxon>
        <taxon>Bacillariophyta</taxon>
        <taxon>Coscinodiscophyceae</taxon>
        <taxon>Thalassiosirophycidae</taxon>
        <taxon>Stephanodiscales</taxon>
        <taxon>Stephanodiscaceae</taxon>
        <taxon>Cyclostephanos</taxon>
    </lineage>
</organism>
<feature type="region of interest" description="Disordered" evidence="1">
    <location>
        <begin position="161"/>
        <end position="184"/>
    </location>
</feature>
<feature type="region of interest" description="Disordered" evidence="1">
    <location>
        <begin position="43"/>
        <end position="80"/>
    </location>
</feature>
<evidence type="ECO:0000313" key="2">
    <source>
        <dbReference type="EMBL" id="KAL3811248.1"/>
    </source>
</evidence>
<feature type="compositionally biased region" description="Acidic residues" evidence="1">
    <location>
        <begin position="54"/>
        <end position="63"/>
    </location>
</feature>
<gene>
    <name evidence="2" type="ORF">ACHAXA_003917</name>
</gene>
<evidence type="ECO:0000313" key="3">
    <source>
        <dbReference type="Proteomes" id="UP001530377"/>
    </source>
</evidence>
<keyword evidence="3" id="KW-1185">Reference proteome</keyword>
<feature type="compositionally biased region" description="Low complexity" evidence="1">
    <location>
        <begin position="162"/>
        <end position="184"/>
    </location>
</feature>
<dbReference type="Proteomes" id="UP001530377">
    <property type="component" value="Unassembled WGS sequence"/>
</dbReference>
<accession>A0ABD3RE08</accession>
<proteinExistence type="predicted"/>